<feature type="region of interest" description="Disordered" evidence="1">
    <location>
        <begin position="162"/>
        <end position="182"/>
    </location>
</feature>
<dbReference type="Pfam" id="PF13384">
    <property type="entry name" value="HTH_23"/>
    <property type="match status" value="1"/>
</dbReference>
<reference evidence="3 4" key="1">
    <citation type="submission" date="2024-10" db="EMBL/GenBank/DDBJ databases">
        <title>The Natural Products Discovery Center: Release of the First 8490 Sequenced Strains for Exploring Actinobacteria Biosynthetic Diversity.</title>
        <authorList>
            <person name="Kalkreuter E."/>
            <person name="Kautsar S.A."/>
            <person name="Yang D."/>
            <person name="Bader C.D."/>
            <person name="Teijaro C.N."/>
            <person name="Fluegel L."/>
            <person name="Davis C.M."/>
            <person name="Simpson J.R."/>
            <person name="Lauterbach L."/>
            <person name="Steele A.D."/>
            <person name="Gui C."/>
            <person name="Meng S."/>
            <person name="Li G."/>
            <person name="Viehrig K."/>
            <person name="Ye F."/>
            <person name="Su P."/>
            <person name="Kiefer A.F."/>
            <person name="Nichols A."/>
            <person name="Cepeda A.J."/>
            <person name="Yan W."/>
            <person name="Fan B."/>
            <person name="Jiang Y."/>
            <person name="Adhikari A."/>
            <person name="Zheng C.-J."/>
            <person name="Schuster L."/>
            <person name="Cowan T.M."/>
            <person name="Smanski M.J."/>
            <person name="Chevrette M.G."/>
            <person name="De Carvalho L.P.S."/>
            <person name="Shen B."/>
        </authorList>
    </citation>
    <scope>NUCLEOTIDE SEQUENCE [LARGE SCALE GENOMIC DNA]</scope>
    <source>
        <strain evidence="3 4">NPDC000087</strain>
    </source>
</reference>
<name>A0ABW6WNZ9_9ACTN</name>
<evidence type="ECO:0000313" key="3">
    <source>
        <dbReference type="EMBL" id="MFF5293941.1"/>
    </source>
</evidence>
<comment type="caution">
    <text evidence="3">The sequence shown here is derived from an EMBL/GenBank/DDBJ whole genome shotgun (WGS) entry which is preliminary data.</text>
</comment>
<organism evidence="3 4">
    <name type="scientific">Paractinoplanes globisporus</name>
    <dbReference type="NCBI Taxonomy" id="113565"/>
    <lineage>
        <taxon>Bacteria</taxon>
        <taxon>Bacillati</taxon>
        <taxon>Actinomycetota</taxon>
        <taxon>Actinomycetes</taxon>
        <taxon>Micromonosporales</taxon>
        <taxon>Micromonosporaceae</taxon>
        <taxon>Paractinoplanes</taxon>
    </lineage>
</organism>
<accession>A0ABW6WNZ9</accession>
<evidence type="ECO:0000256" key="1">
    <source>
        <dbReference type="SAM" id="MobiDB-lite"/>
    </source>
</evidence>
<gene>
    <name evidence="3" type="ORF">ACFY35_31290</name>
</gene>
<dbReference type="EMBL" id="JBIAZU010000005">
    <property type="protein sequence ID" value="MFF5293941.1"/>
    <property type="molecule type" value="Genomic_DNA"/>
</dbReference>
<evidence type="ECO:0000259" key="2">
    <source>
        <dbReference type="Pfam" id="PF13592"/>
    </source>
</evidence>
<proteinExistence type="predicted"/>
<sequence>MSRAARIGGVDQAERARRERVREQAAQMFADGTSAVEVAGLLEVSTKSAYQWQRVWVAGGVQALVSRGPAGPAPKLDDAQLARLKARLELGPAAAGYGEDQRWTLARIVALIATMFHIRVGITAAWEAMRRLGYTPQLPIHRAIERDEAAIAHWRRYQWPAVKESPPARPPGSASPTNAARR</sequence>
<dbReference type="SUPFAM" id="SSF46689">
    <property type="entry name" value="Homeodomain-like"/>
    <property type="match status" value="1"/>
</dbReference>
<protein>
    <submittedName>
        <fullName evidence="3">Winged helix-turn-helix domain-containing protein</fullName>
    </submittedName>
</protein>
<keyword evidence="4" id="KW-1185">Reference proteome</keyword>
<evidence type="ECO:0000313" key="4">
    <source>
        <dbReference type="Proteomes" id="UP001602245"/>
    </source>
</evidence>
<dbReference type="RefSeq" id="WP_026205938.1">
    <property type="nucleotide sequence ID" value="NZ_JBIAZU010000005.1"/>
</dbReference>
<dbReference type="InterPro" id="IPR009057">
    <property type="entry name" value="Homeodomain-like_sf"/>
</dbReference>
<dbReference type="Proteomes" id="UP001602245">
    <property type="component" value="Unassembled WGS sequence"/>
</dbReference>
<dbReference type="InterPro" id="IPR025959">
    <property type="entry name" value="Winged_HTH_dom"/>
</dbReference>
<feature type="domain" description="Winged helix-turn helix" evidence="2">
    <location>
        <begin position="99"/>
        <end position="156"/>
    </location>
</feature>
<dbReference type="Pfam" id="PF13592">
    <property type="entry name" value="HTH_33"/>
    <property type="match status" value="1"/>
</dbReference>